<dbReference type="EnsemblFungi" id="PTTG_25328-t43_1">
    <property type="protein sequence ID" value="PTTG_25328-t43_1-p1"/>
    <property type="gene ID" value="PTTG_25328"/>
</dbReference>
<organism evidence="1">
    <name type="scientific">Puccinia triticina (isolate 1-1 / race 1 (BBBD))</name>
    <name type="common">Brown leaf rust fungus</name>
    <dbReference type="NCBI Taxonomy" id="630390"/>
    <lineage>
        <taxon>Eukaryota</taxon>
        <taxon>Fungi</taxon>
        <taxon>Dikarya</taxon>
        <taxon>Basidiomycota</taxon>
        <taxon>Pucciniomycotina</taxon>
        <taxon>Pucciniomycetes</taxon>
        <taxon>Pucciniales</taxon>
        <taxon>Pucciniaceae</taxon>
        <taxon>Puccinia</taxon>
    </lineage>
</organism>
<proteinExistence type="predicted"/>
<protein>
    <submittedName>
        <fullName evidence="1 2">Uncharacterized protein</fullName>
    </submittedName>
</protein>
<name>A0A180H2K5_PUCT1</name>
<evidence type="ECO:0000313" key="2">
    <source>
        <dbReference type="EnsemblFungi" id="PTTG_25328-t43_1-p1"/>
    </source>
</evidence>
<dbReference type="AlphaFoldDB" id="A0A180H2K5"/>
<reference evidence="2 3" key="3">
    <citation type="journal article" date="2017" name="G3 (Bethesda)">
        <title>Comparative analysis highlights variable genome content of wheat rusts and divergence of the mating loci.</title>
        <authorList>
            <person name="Cuomo C.A."/>
            <person name="Bakkeren G."/>
            <person name="Khalil H.B."/>
            <person name="Panwar V."/>
            <person name="Joly D."/>
            <person name="Linning R."/>
            <person name="Sakthikumar S."/>
            <person name="Song X."/>
            <person name="Adiconis X."/>
            <person name="Fan L."/>
            <person name="Goldberg J.M."/>
            <person name="Levin J.Z."/>
            <person name="Young S."/>
            <person name="Zeng Q."/>
            <person name="Anikster Y."/>
            <person name="Bruce M."/>
            <person name="Wang M."/>
            <person name="Yin C."/>
            <person name="McCallum B."/>
            <person name="Szabo L.J."/>
            <person name="Hulbert S."/>
            <person name="Chen X."/>
            <person name="Fellers J.P."/>
        </authorList>
    </citation>
    <scope>NUCLEOTIDE SEQUENCE</scope>
    <source>
        <strain evidence="3">Isolate 1-1 / race 1 (BBBD)</strain>
        <strain evidence="2">isolate 1-1 / race 1 (BBBD)</strain>
    </source>
</reference>
<evidence type="ECO:0000313" key="3">
    <source>
        <dbReference type="Proteomes" id="UP000005240"/>
    </source>
</evidence>
<gene>
    <name evidence="1" type="ORF">PTTG_25328</name>
</gene>
<reference evidence="1" key="2">
    <citation type="submission" date="2016-05" db="EMBL/GenBank/DDBJ databases">
        <title>Comparative analysis highlights variable genome content of wheat rusts and divergence of the mating loci.</title>
        <authorList>
            <person name="Cuomo C.A."/>
            <person name="Bakkeren G."/>
            <person name="Szabo L."/>
            <person name="Khalil H."/>
            <person name="Joly D."/>
            <person name="Goldberg J."/>
            <person name="Young S."/>
            <person name="Zeng Q."/>
            <person name="Fellers J."/>
        </authorList>
    </citation>
    <scope>NUCLEOTIDE SEQUENCE [LARGE SCALE GENOMIC DNA]</scope>
    <source>
        <strain evidence="1">1-1 BBBD Race 1</strain>
    </source>
</reference>
<dbReference type="OrthoDB" id="2495355at2759"/>
<reference evidence="1" key="1">
    <citation type="submission" date="2009-11" db="EMBL/GenBank/DDBJ databases">
        <authorList>
            <consortium name="The Broad Institute Genome Sequencing Platform"/>
            <person name="Ward D."/>
            <person name="Feldgarden M."/>
            <person name="Earl A."/>
            <person name="Young S.K."/>
            <person name="Zeng Q."/>
            <person name="Koehrsen M."/>
            <person name="Alvarado L."/>
            <person name="Berlin A."/>
            <person name="Bochicchio J."/>
            <person name="Borenstein D."/>
            <person name="Chapman S.B."/>
            <person name="Chen Z."/>
            <person name="Engels R."/>
            <person name="Freedman E."/>
            <person name="Gellesch M."/>
            <person name="Goldberg J."/>
            <person name="Griggs A."/>
            <person name="Gujja S."/>
            <person name="Heilman E."/>
            <person name="Heiman D."/>
            <person name="Hepburn T."/>
            <person name="Howarth C."/>
            <person name="Jen D."/>
            <person name="Larson L."/>
            <person name="Lewis B."/>
            <person name="Mehta T."/>
            <person name="Park D."/>
            <person name="Pearson M."/>
            <person name="Roberts A."/>
            <person name="Saif S."/>
            <person name="Shea T."/>
            <person name="Shenoy N."/>
            <person name="Sisk P."/>
            <person name="Stolte C."/>
            <person name="Sykes S."/>
            <person name="Thomson T."/>
            <person name="Walk T."/>
            <person name="White J."/>
            <person name="Yandava C."/>
            <person name="Izard J."/>
            <person name="Baranova O.V."/>
            <person name="Blanton J.M."/>
            <person name="Tanner A.C."/>
            <person name="Dewhirst F.E."/>
            <person name="Haas B."/>
            <person name="Nusbaum C."/>
            <person name="Birren B."/>
        </authorList>
    </citation>
    <scope>NUCLEOTIDE SEQUENCE [LARGE SCALE GENOMIC DNA]</scope>
    <source>
        <strain evidence="1">1-1 BBBD Race 1</strain>
    </source>
</reference>
<reference evidence="2" key="4">
    <citation type="submission" date="2025-05" db="UniProtKB">
        <authorList>
            <consortium name="EnsemblFungi"/>
        </authorList>
    </citation>
    <scope>IDENTIFICATION</scope>
    <source>
        <strain evidence="2">isolate 1-1 / race 1 (BBBD)</strain>
    </source>
</reference>
<sequence>MKRSMDYSKGPLPIYSSDGTIAFLFMKSTEPARFHNVFDGHRGHTQSVVMTNTSVPLLTLSSINDICYADTLYKEQHPTPAEVNIKLHTNGAFKDDWRVNFRNATGVRQSFKFDRDYWDQEGKIYNSQTHELVGKLSNEKRRDPWMTDGHGSVKAYTLSCTPDAPQLELVALMGLVLHRVAKCSL</sequence>
<dbReference type="VEuPathDB" id="FungiDB:PTTG_25328"/>
<dbReference type="Proteomes" id="UP000005240">
    <property type="component" value="Unassembled WGS sequence"/>
</dbReference>
<keyword evidence="3" id="KW-1185">Reference proteome</keyword>
<accession>A0A180H2K5</accession>
<dbReference type="EMBL" id="ADAS02000003">
    <property type="protein sequence ID" value="OAV99256.1"/>
    <property type="molecule type" value="Genomic_DNA"/>
</dbReference>
<evidence type="ECO:0000313" key="1">
    <source>
        <dbReference type="EMBL" id="OAV99256.1"/>
    </source>
</evidence>